<accession>A0A5S6QQJ7</accession>
<dbReference type="WBParaSite" id="TMUE_2000009510.1">
    <property type="protein sequence ID" value="TMUE_2000009510.1"/>
    <property type="gene ID" value="WBGene00300622"/>
</dbReference>
<evidence type="ECO:0000256" key="1">
    <source>
        <dbReference type="SAM" id="MobiDB-lite"/>
    </source>
</evidence>
<evidence type="ECO:0000313" key="2">
    <source>
        <dbReference type="Proteomes" id="UP000046395"/>
    </source>
</evidence>
<keyword evidence="2" id="KW-1185">Reference proteome</keyword>
<proteinExistence type="predicted"/>
<organism evidence="2 3">
    <name type="scientific">Trichuris muris</name>
    <name type="common">Mouse whipworm</name>
    <dbReference type="NCBI Taxonomy" id="70415"/>
    <lineage>
        <taxon>Eukaryota</taxon>
        <taxon>Metazoa</taxon>
        <taxon>Ecdysozoa</taxon>
        <taxon>Nematoda</taxon>
        <taxon>Enoplea</taxon>
        <taxon>Dorylaimia</taxon>
        <taxon>Trichinellida</taxon>
        <taxon>Trichuridae</taxon>
        <taxon>Trichuris</taxon>
    </lineage>
</organism>
<name>A0A5S6QQJ7_TRIMR</name>
<feature type="region of interest" description="Disordered" evidence="1">
    <location>
        <begin position="1"/>
        <end position="22"/>
    </location>
</feature>
<dbReference type="Proteomes" id="UP000046395">
    <property type="component" value="Unassembled WGS sequence"/>
</dbReference>
<reference evidence="3" key="1">
    <citation type="submission" date="2019-12" db="UniProtKB">
        <authorList>
            <consortium name="WormBaseParasite"/>
        </authorList>
    </citation>
    <scope>IDENTIFICATION</scope>
</reference>
<sequence>MDDEKRAIAGRHRKADGMEKQSAIQSAVDFGAPNWERKKQLQPPRSPTVLAICLPRRVDADLTARWAGRILVNRLSRRDRQTANGLLRRNCAGRAPTDCRSYFGRKRYKSLQSYCQRCAGLNSRAKKSERRSTAFAEPRRPSPGELALRVRCAETSAQAAADPATAAPWVRRRTTAIRHGHLQQGVRQIASCWQAAPGMQVNFEERKNCYAYPAITGAGSIVTNGG</sequence>
<protein>
    <submittedName>
        <fullName evidence="3">Uncharacterized protein</fullName>
    </submittedName>
</protein>
<evidence type="ECO:0000313" key="3">
    <source>
        <dbReference type="WBParaSite" id="TMUE_2000009510.1"/>
    </source>
</evidence>
<dbReference type="AlphaFoldDB" id="A0A5S6QQJ7"/>